<organism evidence="1 2">
    <name type="scientific">Pseudoalteromonas luteoviolacea DSM 6061</name>
    <dbReference type="NCBI Taxonomy" id="1365250"/>
    <lineage>
        <taxon>Bacteria</taxon>
        <taxon>Pseudomonadati</taxon>
        <taxon>Pseudomonadota</taxon>
        <taxon>Gammaproteobacteria</taxon>
        <taxon>Alteromonadales</taxon>
        <taxon>Pseudoalteromonadaceae</taxon>
        <taxon>Pseudoalteromonas</taxon>
    </lineage>
</organism>
<keyword evidence="2" id="KW-1185">Reference proteome</keyword>
<gene>
    <name evidence="1" type="ORF">N475_25475</name>
</gene>
<name>A0A167CWD8_9GAMM</name>
<comment type="caution">
    <text evidence="1">The sequence shown here is derived from an EMBL/GenBank/DDBJ whole genome shotgun (WGS) entry which is preliminary data.</text>
</comment>
<sequence length="117" mass="13930">MNQNLYFKTSKFDSARQLSGYVYSQLQHLSFETEKLIESEYMFIINSKFNGIDIDIFMGKNDEESDIPLWQIWADQRVSLFKRLFSKHDEEIEMLVREKLEILVKSIHDVSSVEWGI</sequence>
<proteinExistence type="predicted"/>
<evidence type="ECO:0000313" key="1">
    <source>
        <dbReference type="EMBL" id="KZN48142.1"/>
    </source>
</evidence>
<dbReference type="Proteomes" id="UP000076643">
    <property type="component" value="Unassembled WGS sequence"/>
</dbReference>
<dbReference type="RefSeq" id="WP_063364509.1">
    <property type="nucleotide sequence ID" value="NZ_AQHB01000040.1"/>
</dbReference>
<accession>A0A167CWD8</accession>
<dbReference type="PATRIC" id="fig|1365250.3.peg.97"/>
<dbReference type="AlphaFoldDB" id="A0A167CWD8"/>
<protein>
    <submittedName>
        <fullName evidence="1">Uncharacterized protein</fullName>
    </submittedName>
</protein>
<reference evidence="1 2" key="1">
    <citation type="submission" date="2013-07" db="EMBL/GenBank/DDBJ databases">
        <title>Comparative Genomic and Metabolomic Analysis of Twelve Strains of Pseudoalteromonas luteoviolacea.</title>
        <authorList>
            <person name="Vynne N.G."/>
            <person name="Mansson M."/>
            <person name="Gram L."/>
        </authorList>
    </citation>
    <scope>NUCLEOTIDE SEQUENCE [LARGE SCALE GENOMIC DNA]</scope>
    <source>
        <strain evidence="1 2">DSM 6061</strain>
    </source>
</reference>
<evidence type="ECO:0000313" key="2">
    <source>
        <dbReference type="Proteomes" id="UP000076643"/>
    </source>
</evidence>
<dbReference type="EMBL" id="AUYB01000006">
    <property type="protein sequence ID" value="KZN48142.1"/>
    <property type="molecule type" value="Genomic_DNA"/>
</dbReference>